<feature type="transmembrane region" description="Helical" evidence="1">
    <location>
        <begin position="83"/>
        <end position="102"/>
    </location>
</feature>
<evidence type="ECO:0000256" key="1">
    <source>
        <dbReference type="SAM" id="Phobius"/>
    </source>
</evidence>
<gene>
    <name evidence="2" type="ORF">F511_31965</name>
</gene>
<protein>
    <submittedName>
        <fullName evidence="2">Uncharacterized protein</fullName>
    </submittedName>
</protein>
<keyword evidence="1" id="KW-0812">Transmembrane</keyword>
<dbReference type="EMBL" id="KQ989060">
    <property type="protein sequence ID" value="KZV54956.1"/>
    <property type="molecule type" value="Genomic_DNA"/>
</dbReference>
<dbReference type="Proteomes" id="UP000250235">
    <property type="component" value="Unassembled WGS sequence"/>
</dbReference>
<keyword evidence="3" id="KW-1185">Reference proteome</keyword>
<proteinExistence type="predicted"/>
<organism evidence="2 3">
    <name type="scientific">Dorcoceras hygrometricum</name>
    <dbReference type="NCBI Taxonomy" id="472368"/>
    <lineage>
        <taxon>Eukaryota</taxon>
        <taxon>Viridiplantae</taxon>
        <taxon>Streptophyta</taxon>
        <taxon>Embryophyta</taxon>
        <taxon>Tracheophyta</taxon>
        <taxon>Spermatophyta</taxon>
        <taxon>Magnoliopsida</taxon>
        <taxon>eudicotyledons</taxon>
        <taxon>Gunneridae</taxon>
        <taxon>Pentapetalae</taxon>
        <taxon>asterids</taxon>
        <taxon>lamiids</taxon>
        <taxon>Lamiales</taxon>
        <taxon>Gesneriaceae</taxon>
        <taxon>Didymocarpoideae</taxon>
        <taxon>Trichosporeae</taxon>
        <taxon>Loxocarpinae</taxon>
        <taxon>Dorcoceras</taxon>
    </lineage>
</organism>
<reference evidence="2 3" key="1">
    <citation type="journal article" date="2015" name="Proc. Natl. Acad. Sci. U.S.A.">
        <title>The resurrection genome of Boea hygrometrica: A blueprint for survival of dehydration.</title>
        <authorList>
            <person name="Xiao L."/>
            <person name="Yang G."/>
            <person name="Zhang L."/>
            <person name="Yang X."/>
            <person name="Zhao S."/>
            <person name="Ji Z."/>
            <person name="Zhou Q."/>
            <person name="Hu M."/>
            <person name="Wang Y."/>
            <person name="Chen M."/>
            <person name="Xu Y."/>
            <person name="Jin H."/>
            <person name="Xiao X."/>
            <person name="Hu G."/>
            <person name="Bao F."/>
            <person name="Hu Y."/>
            <person name="Wan P."/>
            <person name="Li L."/>
            <person name="Deng X."/>
            <person name="Kuang T."/>
            <person name="Xiang C."/>
            <person name="Zhu J.K."/>
            <person name="Oliver M.J."/>
            <person name="He Y."/>
        </authorList>
    </citation>
    <scope>NUCLEOTIDE SEQUENCE [LARGE SCALE GENOMIC DNA]</scope>
    <source>
        <strain evidence="3">cv. XS01</strain>
    </source>
</reference>
<sequence>MLKIKEYNTMLFVYGSSDINILRLPFFLLQEGSTRRFDGYRPSANTQSPSLAQVGSRRANTRINEEAPRVGYCYARGNQQREFLTHLLVYASAGLLVCRLVLMTKARRRRFICERKSVEASM</sequence>
<evidence type="ECO:0000313" key="3">
    <source>
        <dbReference type="Proteomes" id="UP000250235"/>
    </source>
</evidence>
<keyword evidence="1" id="KW-0472">Membrane</keyword>
<keyword evidence="1" id="KW-1133">Transmembrane helix</keyword>
<evidence type="ECO:0000313" key="2">
    <source>
        <dbReference type="EMBL" id="KZV54956.1"/>
    </source>
</evidence>
<name>A0A2Z7DCC7_9LAMI</name>
<accession>A0A2Z7DCC7</accession>
<dbReference type="AlphaFoldDB" id="A0A2Z7DCC7"/>